<name>A0AAE1SC80_9SOLA</name>
<evidence type="ECO:0000313" key="2">
    <source>
        <dbReference type="Proteomes" id="UP001291623"/>
    </source>
</evidence>
<reference evidence="1" key="1">
    <citation type="submission" date="2023-12" db="EMBL/GenBank/DDBJ databases">
        <title>Genome assembly of Anisodus tanguticus.</title>
        <authorList>
            <person name="Wang Y.-J."/>
        </authorList>
    </citation>
    <scope>NUCLEOTIDE SEQUENCE</scope>
    <source>
        <strain evidence="1">KB-2021</strain>
        <tissue evidence="1">Leaf</tissue>
    </source>
</reference>
<proteinExistence type="predicted"/>
<accession>A0AAE1SC80</accession>
<dbReference type="Proteomes" id="UP001291623">
    <property type="component" value="Unassembled WGS sequence"/>
</dbReference>
<protein>
    <submittedName>
        <fullName evidence="1">Uncharacterized protein</fullName>
    </submittedName>
</protein>
<dbReference type="EMBL" id="JAVYJV010000007">
    <property type="protein sequence ID" value="KAK4366827.1"/>
    <property type="molecule type" value="Genomic_DNA"/>
</dbReference>
<sequence length="427" mass="50283">MEDNKQTIRLSQVKKTKEAYMWENIEKLNGKEVIECETWLKATILKMKERLKELESEASSSRLLHSVTKGGDYTTPSNLWWGTLQVSLDESHVIEIVIVNCSVNDNKSTIRLSQVKKTKEAYMWENIEKLNAKEVIECETWLKATILKMKERLKELESEATKEVLMRLSKNVNRSSNEYQNKKSKRYRSYSIGDSLMALYESTTLILLIMFLIQSEDRVCRYTVHDSFNNSQGGQNITRGLFRIRVLIWNYEDILFLEVLGCFFAKSKKNFACNCLCVEQRATNLQEMAFLFHKALNQTKYIKYAIYMSIRVSRYPYCYTYSQNRKQTQDSQTRAPMDNKQTIRLSQVKKTREAYMWENIEKLNAKDVIECETWLKATILTMKERLKELESEATKWAVKPVIYTVYTYHVYHGLMAILATEGRYFLE</sequence>
<keyword evidence="2" id="KW-1185">Reference proteome</keyword>
<dbReference type="AlphaFoldDB" id="A0AAE1SC80"/>
<gene>
    <name evidence="1" type="ORF">RND71_014707</name>
</gene>
<evidence type="ECO:0000313" key="1">
    <source>
        <dbReference type="EMBL" id="KAK4366827.1"/>
    </source>
</evidence>
<comment type="caution">
    <text evidence="1">The sequence shown here is derived from an EMBL/GenBank/DDBJ whole genome shotgun (WGS) entry which is preliminary data.</text>
</comment>
<organism evidence="1 2">
    <name type="scientific">Anisodus tanguticus</name>
    <dbReference type="NCBI Taxonomy" id="243964"/>
    <lineage>
        <taxon>Eukaryota</taxon>
        <taxon>Viridiplantae</taxon>
        <taxon>Streptophyta</taxon>
        <taxon>Embryophyta</taxon>
        <taxon>Tracheophyta</taxon>
        <taxon>Spermatophyta</taxon>
        <taxon>Magnoliopsida</taxon>
        <taxon>eudicotyledons</taxon>
        <taxon>Gunneridae</taxon>
        <taxon>Pentapetalae</taxon>
        <taxon>asterids</taxon>
        <taxon>lamiids</taxon>
        <taxon>Solanales</taxon>
        <taxon>Solanaceae</taxon>
        <taxon>Solanoideae</taxon>
        <taxon>Hyoscyameae</taxon>
        <taxon>Anisodus</taxon>
    </lineage>
</organism>